<dbReference type="Pfam" id="PF01554">
    <property type="entry name" value="MatE"/>
    <property type="match status" value="2"/>
</dbReference>
<comment type="similarity">
    <text evidence="2">Belongs to the multi antimicrobial extrusion (MATE) (TC 2.A.66.1) family.</text>
</comment>
<keyword evidence="4 7" id="KW-1133">Transmembrane helix</keyword>
<dbReference type="GO" id="GO:0042910">
    <property type="term" value="F:xenobiotic transmembrane transporter activity"/>
    <property type="evidence" value="ECO:0007669"/>
    <property type="project" value="InterPro"/>
</dbReference>
<dbReference type="GO" id="GO:0016020">
    <property type="term" value="C:membrane"/>
    <property type="evidence" value="ECO:0007669"/>
    <property type="project" value="UniProtKB-SubCell"/>
</dbReference>
<keyword evidence="3 7" id="KW-0812">Transmembrane</keyword>
<dbReference type="AlphaFoldDB" id="A0AAV5QL96"/>
<feature type="transmembrane region" description="Helical" evidence="7">
    <location>
        <begin position="533"/>
        <end position="553"/>
    </location>
</feature>
<evidence type="ECO:0000256" key="7">
    <source>
        <dbReference type="SAM" id="Phobius"/>
    </source>
</evidence>
<feature type="transmembrane region" description="Helical" evidence="7">
    <location>
        <begin position="271"/>
        <end position="288"/>
    </location>
</feature>
<sequence length="599" mass="65618">MPPIAINHDRSRRRSRRLSSNELAGSLTHGGSRGGYLVPSPLKNPCKGCINDDEISAEPVEFSIKDNDNIRETVIDETTDLLFVDENDAGTFNYDSTTTTNDNPATASNTVYPVYVYHDVESNDELTLFQKDYTSTYEEFCVLFQSAFPLIITFLLQNSFSVASIFSVGHLGKKELAGITLGSMTANITGYAAIQGLSTCLDTLCCQAYGARRYHLVGIYLQRCVALILTAFVPICLFWFFAAESTILFILPKSELGDGNKEDLARLAANYLKVVSIGVPGFVIFECGKRFLQAQGIFHASTYILLICAPINICLNYLLVWNDTVGIGFLGAPLSVAIVNWLMAIGLIVFTVTTKHPANVMKSWGGLNVSLAFQHWNRMFHLAVNGLIMVEAEFLAFEILTIFSSYLGIIALDANSVVSSITALTYQIPFAVSIAGSTRLANYIGASLPNCAKKCCQVTLLVGGIVAIFNCAMVFLFKRPIASLFTSDPEVIDQVVDILKIIAVIQLFDAMNSVTAGLLRGEGMQHIGSITNLSSYYIIGLPLAYFLTFKMGFGLQGLWIGTGVGLFCISVVQIFFSLHVDWDDIISVAQKRNERESNL</sequence>
<feature type="transmembrane region" description="Helical" evidence="7">
    <location>
        <begin position="327"/>
        <end position="352"/>
    </location>
</feature>
<name>A0AAV5QL96_9ASCO</name>
<feature type="transmembrane region" description="Helical" evidence="7">
    <location>
        <begin position="224"/>
        <end position="251"/>
    </location>
</feature>
<dbReference type="EMBL" id="BTFZ01000010">
    <property type="protein sequence ID" value="GMM35643.1"/>
    <property type="molecule type" value="Genomic_DNA"/>
</dbReference>
<dbReference type="GO" id="GO:1990961">
    <property type="term" value="P:xenobiotic detoxification by transmembrane export across the plasma membrane"/>
    <property type="evidence" value="ECO:0007669"/>
    <property type="project" value="InterPro"/>
</dbReference>
<dbReference type="GeneID" id="90073622"/>
<reference evidence="8 9" key="1">
    <citation type="journal article" date="2023" name="Elife">
        <title>Identification of key yeast species and microbe-microbe interactions impacting larval growth of Drosophila in the wild.</title>
        <authorList>
            <person name="Mure A."/>
            <person name="Sugiura Y."/>
            <person name="Maeda R."/>
            <person name="Honda K."/>
            <person name="Sakurai N."/>
            <person name="Takahashi Y."/>
            <person name="Watada M."/>
            <person name="Katoh T."/>
            <person name="Gotoh A."/>
            <person name="Gotoh Y."/>
            <person name="Taniguchi I."/>
            <person name="Nakamura K."/>
            <person name="Hayashi T."/>
            <person name="Katayama T."/>
            <person name="Uemura T."/>
            <person name="Hattori Y."/>
        </authorList>
    </citation>
    <scope>NUCLEOTIDE SEQUENCE [LARGE SCALE GENOMIC DNA]</scope>
    <source>
        <strain evidence="8 9">SC-9</strain>
    </source>
</reference>
<feature type="region of interest" description="Disordered" evidence="6">
    <location>
        <begin position="1"/>
        <end position="36"/>
    </location>
</feature>
<feature type="transmembrane region" description="Helical" evidence="7">
    <location>
        <begin position="458"/>
        <end position="478"/>
    </location>
</feature>
<evidence type="ECO:0000256" key="2">
    <source>
        <dbReference type="ARBA" id="ARBA00010199"/>
    </source>
</evidence>
<organism evidence="8 9">
    <name type="scientific">Saccharomycopsis crataegensis</name>
    <dbReference type="NCBI Taxonomy" id="43959"/>
    <lineage>
        <taxon>Eukaryota</taxon>
        <taxon>Fungi</taxon>
        <taxon>Dikarya</taxon>
        <taxon>Ascomycota</taxon>
        <taxon>Saccharomycotina</taxon>
        <taxon>Saccharomycetes</taxon>
        <taxon>Saccharomycopsidaceae</taxon>
        <taxon>Saccharomycopsis</taxon>
    </lineage>
</organism>
<protein>
    <submittedName>
        <fullName evidence="8">Erc1 protein</fullName>
    </submittedName>
</protein>
<dbReference type="Proteomes" id="UP001360560">
    <property type="component" value="Unassembled WGS sequence"/>
</dbReference>
<dbReference type="RefSeq" id="XP_064852643.1">
    <property type="nucleotide sequence ID" value="XM_064996571.1"/>
</dbReference>
<dbReference type="PANTHER" id="PTHR11206">
    <property type="entry name" value="MULTIDRUG RESISTANCE PROTEIN"/>
    <property type="match status" value="1"/>
</dbReference>
<accession>A0AAV5QL96</accession>
<comment type="subcellular location">
    <subcellularLocation>
        <location evidence="1">Membrane</location>
        <topology evidence="1">Multi-pass membrane protein</topology>
    </subcellularLocation>
</comment>
<dbReference type="CDD" id="cd13132">
    <property type="entry name" value="MATE_eukaryotic"/>
    <property type="match status" value="1"/>
</dbReference>
<dbReference type="InterPro" id="IPR045069">
    <property type="entry name" value="MATE_euk"/>
</dbReference>
<evidence type="ECO:0000256" key="5">
    <source>
        <dbReference type="ARBA" id="ARBA00023136"/>
    </source>
</evidence>
<evidence type="ECO:0000313" key="8">
    <source>
        <dbReference type="EMBL" id="GMM35643.1"/>
    </source>
</evidence>
<dbReference type="GO" id="GO:0015297">
    <property type="term" value="F:antiporter activity"/>
    <property type="evidence" value="ECO:0007669"/>
    <property type="project" value="InterPro"/>
</dbReference>
<feature type="transmembrane region" description="Helical" evidence="7">
    <location>
        <begin position="559"/>
        <end position="582"/>
    </location>
</feature>
<proteinExistence type="inferred from homology"/>
<evidence type="ECO:0000256" key="1">
    <source>
        <dbReference type="ARBA" id="ARBA00004141"/>
    </source>
</evidence>
<gene>
    <name evidence="8" type="ORF">DASC09_029680</name>
</gene>
<feature type="transmembrane region" description="Helical" evidence="7">
    <location>
        <begin position="424"/>
        <end position="446"/>
    </location>
</feature>
<evidence type="ECO:0000256" key="4">
    <source>
        <dbReference type="ARBA" id="ARBA00022989"/>
    </source>
</evidence>
<keyword evidence="5 7" id="KW-0472">Membrane</keyword>
<feature type="transmembrane region" description="Helical" evidence="7">
    <location>
        <begin position="300"/>
        <end position="321"/>
    </location>
</feature>
<evidence type="ECO:0000256" key="6">
    <source>
        <dbReference type="SAM" id="MobiDB-lite"/>
    </source>
</evidence>
<comment type="caution">
    <text evidence="8">The sequence shown here is derived from an EMBL/GenBank/DDBJ whole genome shotgun (WGS) entry which is preliminary data.</text>
</comment>
<dbReference type="InterPro" id="IPR002528">
    <property type="entry name" value="MATE_fam"/>
</dbReference>
<keyword evidence="9" id="KW-1185">Reference proteome</keyword>
<evidence type="ECO:0000313" key="9">
    <source>
        <dbReference type="Proteomes" id="UP001360560"/>
    </source>
</evidence>
<evidence type="ECO:0000256" key="3">
    <source>
        <dbReference type="ARBA" id="ARBA00022692"/>
    </source>
</evidence>
<feature type="transmembrane region" description="Helical" evidence="7">
    <location>
        <begin position="394"/>
        <end position="412"/>
    </location>
</feature>
<dbReference type="NCBIfam" id="TIGR00797">
    <property type="entry name" value="matE"/>
    <property type="match status" value="1"/>
</dbReference>